<proteinExistence type="predicted"/>
<dbReference type="SUPFAM" id="SSF46689">
    <property type="entry name" value="Homeodomain-like"/>
    <property type="match status" value="2"/>
</dbReference>
<dbReference type="InterPro" id="IPR037923">
    <property type="entry name" value="HTH-like"/>
</dbReference>
<evidence type="ECO:0000259" key="4">
    <source>
        <dbReference type="PROSITE" id="PS01124"/>
    </source>
</evidence>
<dbReference type="RefSeq" id="WP_264143992.1">
    <property type="nucleotide sequence ID" value="NZ_JAOYEY010000047.1"/>
</dbReference>
<dbReference type="InterPro" id="IPR003313">
    <property type="entry name" value="AraC-bd"/>
</dbReference>
<sequence length="299" mass="35466">MSNFSLYQHELLTNHYHPKVNAYYFKQWDFHHMDFHAHKEVEIMYVINGQCVVEAEQETIQMKKGDVILLDANVPHRLLVEEGSPCRMLNIEFTFVSKVGSFPSIKELTDHSVSLNRFLVLKRPYVVFKDPDEIYHSLKTLVLELDNERSIQDPMVYLLFSQLLIQLSRMIINKDENEQYDLSQQSNVYVKQAVDYLHQNYDRDIQIKDVAIAVSLHSGYLHRIFKQQMKCTILDYLTRLRIQKAKMLLKETEIPVIEITHYVGVNSRQYFSMLFKKYTGQTPNEYRKLAKKSIQKMNY</sequence>
<organism evidence="5 6">
    <name type="scientific">Metabacillus halosaccharovorans</name>
    <dbReference type="NCBI Taxonomy" id="930124"/>
    <lineage>
        <taxon>Bacteria</taxon>
        <taxon>Bacillati</taxon>
        <taxon>Bacillota</taxon>
        <taxon>Bacilli</taxon>
        <taxon>Bacillales</taxon>
        <taxon>Bacillaceae</taxon>
        <taxon>Metabacillus</taxon>
    </lineage>
</organism>
<dbReference type="InterPro" id="IPR014710">
    <property type="entry name" value="RmlC-like_jellyroll"/>
</dbReference>
<accession>A0ABT3DL58</accession>
<evidence type="ECO:0000256" key="2">
    <source>
        <dbReference type="ARBA" id="ARBA00023125"/>
    </source>
</evidence>
<dbReference type="Pfam" id="PF12833">
    <property type="entry name" value="HTH_18"/>
    <property type="match status" value="1"/>
</dbReference>
<keyword evidence="2" id="KW-0238">DNA-binding</keyword>
<dbReference type="PRINTS" id="PR00032">
    <property type="entry name" value="HTHARAC"/>
</dbReference>
<dbReference type="Gene3D" id="2.60.120.10">
    <property type="entry name" value="Jelly Rolls"/>
    <property type="match status" value="1"/>
</dbReference>
<dbReference type="InterPro" id="IPR018060">
    <property type="entry name" value="HTH_AraC"/>
</dbReference>
<dbReference type="Pfam" id="PF02311">
    <property type="entry name" value="AraC_binding"/>
    <property type="match status" value="1"/>
</dbReference>
<feature type="domain" description="HTH araC/xylS-type" evidence="4">
    <location>
        <begin position="191"/>
        <end position="289"/>
    </location>
</feature>
<reference evidence="5 6" key="1">
    <citation type="submission" date="2022-10" db="EMBL/GenBank/DDBJ databases">
        <title>Draft genome assembly of moderately radiation resistant bacterium Metabacillus halosaccharovorans.</title>
        <authorList>
            <person name="Pal S."/>
            <person name="Gopinathan A."/>
        </authorList>
    </citation>
    <scope>NUCLEOTIDE SEQUENCE [LARGE SCALE GENOMIC DNA]</scope>
    <source>
        <strain evidence="5 6">VITHBRA001</strain>
    </source>
</reference>
<dbReference type="InterPro" id="IPR018062">
    <property type="entry name" value="HTH_AraC-typ_CS"/>
</dbReference>
<dbReference type="Proteomes" id="UP001526147">
    <property type="component" value="Unassembled WGS sequence"/>
</dbReference>
<dbReference type="InterPro" id="IPR020449">
    <property type="entry name" value="Tscrpt_reg_AraC-type_HTH"/>
</dbReference>
<evidence type="ECO:0000256" key="3">
    <source>
        <dbReference type="ARBA" id="ARBA00023163"/>
    </source>
</evidence>
<gene>
    <name evidence="5" type="ORF">OIH86_19250</name>
</gene>
<keyword evidence="3" id="KW-0804">Transcription</keyword>
<evidence type="ECO:0000313" key="6">
    <source>
        <dbReference type="Proteomes" id="UP001526147"/>
    </source>
</evidence>
<dbReference type="SUPFAM" id="SSF51215">
    <property type="entry name" value="Regulatory protein AraC"/>
    <property type="match status" value="1"/>
</dbReference>
<dbReference type="SMART" id="SM00342">
    <property type="entry name" value="HTH_ARAC"/>
    <property type="match status" value="1"/>
</dbReference>
<dbReference type="PANTHER" id="PTHR43280:SF28">
    <property type="entry name" value="HTH-TYPE TRANSCRIPTIONAL ACTIVATOR RHAS"/>
    <property type="match status" value="1"/>
</dbReference>
<dbReference type="PROSITE" id="PS01124">
    <property type="entry name" value="HTH_ARAC_FAMILY_2"/>
    <property type="match status" value="1"/>
</dbReference>
<evidence type="ECO:0000256" key="1">
    <source>
        <dbReference type="ARBA" id="ARBA00023015"/>
    </source>
</evidence>
<name>A0ABT3DL58_9BACI</name>
<protein>
    <submittedName>
        <fullName evidence="5">AraC family transcriptional regulator</fullName>
    </submittedName>
</protein>
<dbReference type="EMBL" id="JAOYEY010000047">
    <property type="protein sequence ID" value="MCV9887785.1"/>
    <property type="molecule type" value="Genomic_DNA"/>
</dbReference>
<keyword evidence="6" id="KW-1185">Reference proteome</keyword>
<comment type="caution">
    <text evidence="5">The sequence shown here is derived from an EMBL/GenBank/DDBJ whole genome shotgun (WGS) entry which is preliminary data.</text>
</comment>
<evidence type="ECO:0000313" key="5">
    <source>
        <dbReference type="EMBL" id="MCV9887785.1"/>
    </source>
</evidence>
<keyword evidence="1" id="KW-0805">Transcription regulation</keyword>
<dbReference type="PANTHER" id="PTHR43280">
    <property type="entry name" value="ARAC-FAMILY TRANSCRIPTIONAL REGULATOR"/>
    <property type="match status" value="1"/>
</dbReference>
<dbReference type="InterPro" id="IPR009057">
    <property type="entry name" value="Homeodomain-like_sf"/>
</dbReference>
<dbReference type="Gene3D" id="1.10.10.60">
    <property type="entry name" value="Homeodomain-like"/>
    <property type="match status" value="2"/>
</dbReference>
<dbReference type="PROSITE" id="PS00041">
    <property type="entry name" value="HTH_ARAC_FAMILY_1"/>
    <property type="match status" value="1"/>
</dbReference>